<evidence type="ECO:0000313" key="2">
    <source>
        <dbReference type="EMBL" id="NPT54443.1"/>
    </source>
</evidence>
<dbReference type="InterPro" id="IPR029471">
    <property type="entry name" value="HNH_5"/>
</dbReference>
<dbReference type="Proteomes" id="UP000655523">
    <property type="component" value="Unassembled WGS sequence"/>
</dbReference>
<evidence type="ECO:0000259" key="1">
    <source>
        <dbReference type="Pfam" id="PF14279"/>
    </source>
</evidence>
<reference evidence="2 3" key="1">
    <citation type="submission" date="2019-11" db="EMBL/GenBank/DDBJ databases">
        <title>Metabolism of dissolved organic matter in forest soils.</title>
        <authorList>
            <person name="Cyle K.T."/>
            <person name="Wilhelm R.C."/>
            <person name="Martinez C.E."/>
        </authorList>
    </citation>
    <scope>NUCLEOTIDE SEQUENCE [LARGE SCALE GENOMIC DNA]</scope>
    <source>
        <strain evidence="2 3">5N</strain>
    </source>
</reference>
<protein>
    <submittedName>
        <fullName evidence="2">HNH endonuclease</fullName>
    </submittedName>
</protein>
<feature type="domain" description="HNH endonuclease 5" evidence="1">
    <location>
        <begin position="46"/>
        <end position="96"/>
    </location>
</feature>
<keyword evidence="2" id="KW-0378">Hydrolase</keyword>
<dbReference type="Pfam" id="PF14279">
    <property type="entry name" value="HNH_5"/>
    <property type="match status" value="1"/>
</dbReference>
<proteinExistence type="predicted"/>
<comment type="caution">
    <text evidence="2">The sequence shown here is derived from an EMBL/GenBank/DDBJ whole genome shotgun (WGS) entry which is preliminary data.</text>
</comment>
<evidence type="ECO:0000313" key="3">
    <source>
        <dbReference type="Proteomes" id="UP000655523"/>
    </source>
</evidence>
<sequence length="306" mass="34889">MTRRTTIDPLDESLAFYAERYEVSGTWLLVPGKKLPVLGDPTNRHCRFCGERPPVATFRKLAHAIPQSLGNNSLFSAYECDECNALFGRTIENDFANWSMPMRTFARIRGKNGVPTLKSEAAGWRIEYDDDKNSFNIDHREGDPVFAVDPDIKQITLRLKRDPYTPIEVLKAFVKMGLSLMPESEIEYFSECIAWIREADNSNGFIRNLSVIYTVAPGAMPNDKITTRVLRRRAEYSNIPYLYFVLIYGNEMFQVMLPSPTHDQALNELEDETAGWKPTQGRGEPITSKAASDEILKFFLTKVRGR</sequence>
<keyword evidence="2" id="KW-0255">Endonuclease</keyword>
<organism evidence="2 3">
    <name type="scientific">Paraburkholderia elongata</name>
    <dbReference type="NCBI Taxonomy" id="2675747"/>
    <lineage>
        <taxon>Bacteria</taxon>
        <taxon>Pseudomonadati</taxon>
        <taxon>Pseudomonadota</taxon>
        <taxon>Betaproteobacteria</taxon>
        <taxon>Burkholderiales</taxon>
        <taxon>Burkholderiaceae</taxon>
        <taxon>Paraburkholderia</taxon>
    </lineage>
</organism>
<keyword evidence="3" id="KW-1185">Reference proteome</keyword>
<gene>
    <name evidence="2" type="ORF">GNZ13_07435</name>
</gene>
<keyword evidence="2" id="KW-0540">Nuclease</keyword>
<dbReference type="GO" id="GO:0004519">
    <property type="term" value="F:endonuclease activity"/>
    <property type="evidence" value="ECO:0007669"/>
    <property type="project" value="UniProtKB-KW"/>
</dbReference>
<dbReference type="EMBL" id="WOEZ01000040">
    <property type="protein sequence ID" value="NPT54443.1"/>
    <property type="molecule type" value="Genomic_DNA"/>
</dbReference>
<accession>A0A972NLG5</accession>
<dbReference type="AlphaFoldDB" id="A0A972NLG5"/>
<name>A0A972NLG5_9BURK</name>